<organism evidence="7 8">
    <name type="scientific">Oreochromis aureus</name>
    <name type="common">Israeli tilapia</name>
    <name type="synonym">Chromis aureus</name>
    <dbReference type="NCBI Taxonomy" id="47969"/>
    <lineage>
        <taxon>Eukaryota</taxon>
        <taxon>Metazoa</taxon>
        <taxon>Chordata</taxon>
        <taxon>Craniata</taxon>
        <taxon>Vertebrata</taxon>
        <taxon>Euteleostomi</taxon>
        <taxon>Actinopterygii</taxon>
        <taxon>Neopterygii</taxon>
        <taxon>Teleostei</taxon>
        <taxon>Neoteleostei</taxon>
        <taxon>Acanthomorphata</taxon>
        <taxon>Ovalentaria</taxon>
        <taxon>Cichlomorphae</taxon>
        <taxon>Cichliformes</taxon>
        <taxon>Cichlidae</taxon>
        <taxon>African cichlids</taxon>
        <taxon>Pseudocrenilabrinae</taxon>
        <taxon>Oreochromini</taxon>
        <taxon>Oreochromis</taxon>
    </lineage>
</organism>
<dbReference type="PANTHER" id="PTHR24100">
    <property type="entry name" value="BUTYROPHILIN"/>
    <property type="match status" value="1"/>
</dbReference>
<dbReference type="SUPFAM" id="SSF48726">
    <property type="entry name" value="Immunoglobulin"/>
    <property type="match status" value="2"/>
</dbReference>
<feature type="compositionally biased region" description="Polar residues" evidence="4">
    <location>
        <begin position="334"/>
        <end position="355"/>
    </location>
</feature>
<dbReference type="PANTHER" id="PTHR24100:SF151">
    <property type="entry name" value="ICOS LIGAND"/>
    <property type="match status" value="1"/>
</dbReference>
<dbReference type="Gene3D" id="2.60.40.10">
    <property type="entry name" value="Immunoglobulins"/>
    <property type="match status" value="2"/>
</dbReference>
<accession>A0AAZ1XQY0</accession>
<reference evidence="7" key="3">
    <citation type="submission" date="2025-09" db="UniProtKB">
        <authorList>
            <consortium name="Ensembl"/>
        </authorList>
    </citation>
    <scope>IDENTIFICATION</scope>
</reference>
<keyword evidence="5" id="KW-1133">Transmembrane helix</keyword>
<dbReference type="InterPro" id="IPR007110">
    <property type="entry name" value="Ig-like_dom"/>
</dbReference>
<evidence type="ECO:0000256" key="2">
    <source>
        <dbReference type="ARBA" id="ARBA00023136"/>
    </source>
</evidence>
<dbReference type="GO" id="GO:0009897">
    <property type="term" value="C:external side of plasma membrane"/>
    <property type="evidence" value="ECO:0007669"/>
    <property type="project" value="TreeGrafter"/>
</dbReference>
<sequence>MYDAGDHYNNRPSGQDKQFKARVSHLEEELKHGNASIRINNTRVSDSGNYTCLFPRLNPPRTFSVQLFVSASMTPYTAILNATEDGVTLRCEVPGVFPKPELEWQDSDGNVLPAEEPQVSEKRGRYYVSLRSTVSRTTTNLFVCVARQEDIHHQTKAEIYVPEKMFESCKVSDQISVHGWSVVLGILIGAVGTLLLICAIRTCQRDRRVDIPRICLCLLDGNLNHSDTQNYSVSGVNSHSDSARCGPYTTVPSPSTCSKCGETVDQSGPNSHDAPTPGPAVHTAYLSGTQRSTERGHSDSFQHEPQTAESVNLSQFGETSDQSATNGRAVHETAANTNITQKSAGKLKQLTTQEKSGAERAEDTTER</sequence>
<feature type="transmembrane region" description="Helical" evidence="5">
    <location>
        <begin position="177"/>
        <end position="200"/>
    </location>
</feature>
<evidence type="ECO:0000313" key="8">
    <source>
        <dbReference type="Proteomes" id="UP000472276"/>
    </source>
</evidence>
<keyword evidence="2 5" id="KW-0472">Membrane</keyword>
<protein>
    <recommendedName>
        <fullName evidence="6">Ig-like domain-containing protein</fullName>
    </recommendedName>
</protein>
<dbReference type="InterPro" id="IPR036179">
    <property type="entry name" value="Ig-like_dom_sf"/>
</dbReference>
<feature type="compositionally biased region" description="Polar residues" evidence="4">
    <location>
        <begin position="250"/>
        <end position="270"/>
    </location>
</feature>
<dbReference type="Ensembl" id="ENSOABT00000079454.1">
    <property type="protein sequence ID" value="ENSOABP00000069988.1"/>
    <property type="gene ID" value="ENSOABG00000026114.1"/>
</dbReference>
<reference evidence="8" key="1">
    <citation type="submission" date="2020-03" db="EMBL/GenBank/DDBJ databases">
        <title>Evolution of repeat sequences and sex chromosomes of tilapia species revealed by chromosome-level genomes.</title>
        <authorList>
            <person name="Xu L."/>
            <person name="Tao W."/>
            <person name="Wang D."/>
            <person name="Zhou Q."/>
        </authorList>
    </citation>
    <scope>NUCLEOTIDE SEQUENCE [LARGE SCALE GENOMIC DNA]</scope>
    <source>
        <strain evidence="8">Israel</strain>
    </source>
</reference>
<keyword evidence="8" id="KW-1185">Reference proteome</keyword>
<dbReference type="GO" id="GO:0050852">
    <property type="term" value="P:T cell receptor signaling pathway"/>
    <property type="evidence" value="ECO:0007669"/>
    <property type="project" value="TreeGrafter"/>
</dbReference>
<dbReference type="InterPro" id="IPR050504">
    <property type="entry name" value="IgSF_BTN/MOG"/>
</dbReference>
<proteinExistence type="predicted"/>
<dbReference type="PROSITE" id="PS50835">
    <property type="entry name" value="IG_LIKE"/>
    <property type="match status" value="1"/>
</dbReference>
<evidence type="ECO:0000259" key="6">
    <source>
        <dbReference type="PROSITE" id="PS50835"/>
    </source>
</evidence>
<feature type="compositionally biased region" description="Basic and acidic residues" evidence="4">
    <location>
        <begin position="292"/>
        <end position="302"/>
    </location>
</feature>
<dbReference type="Proteomes" id="UP000472276">
    <property type="component" value="Unassembled WGS sequence"/>
</dbReference>
<evidence type="ECO:0000256" key="3">
    <source>
        <dbReference type="ARBA" id="ARBA00023319"/>
    </source>
</evidence>
<reference evidence="7" key="2">
    <citation type="submission" date="2025-08" db="UniProtKB">
        <authorList>
            <consortium name="Ensembl"/>
        </authorList>
    </citation>
    <scope>IDENTIFICATION</scope>
</reference>
<feature type="domain" description="Ig-like" evidence="6">
    <location>
        <begin position="60"/>
        <end position="160"/>
    </location>
</feature>
<evidence type="ECO:0000256" key="4">
    <source>
        <dbReference type="SAM" id="MobiDB-lite"/>
    </source>
</evidence>
<keyword evidence="3" id="KW-0393">Immunoglobulin domain</keyword>
<name>A0AAZ1XQY0_OREAU</name>
<evidence type="ECO:0000256" key="1">
    <source>
        <dbReference type="ARBA" id="ARBA00004370"/>
    </source>
</evidence>
<dbReference type="InterPro" id="IPR013783">
    <property type="entry name" value="Ig-like_fold"/>
</dbReference>
<evidence type="ECO:0000256" key="5">
    <source>
        <dbReference type="SAM" id="Phobius"/>
    </source>
</evidence>
<dbReference type="InterPro" id="IPR053896">
    <property type="entry name" value="BTN3A2-like_Ig-C"/>
</dbReference>
<feature type="compositionally biased region" description="Basic and acidic residues" evidence="4">
    <location>
        <begin position="356"/>
        <end position="367"/>
    </location>
</feature>
<dbReference type="AlphaFoldDB" id="A0AAZ1XQY0"/>
<evidence type="ECO:0000313" key="7">
    <source>
        <dbReference type="Ensembl" id="ENSOABP00000069988.1"/>
    </source>
</evidence>
<comment type="subcellular location">
    <subcellularLocation>
        <location evidence="1">Membrane</location>
    </subcellularLocation>
</comment>
<feature type="region of interest" description="Disordered" evidence="4">
    <location>
        <begin position="233"/>
        <end position="309"/>
    </location>
</feature>
<feature type="region of interest" description="Disordered" evidence="4">
    <location>
        <begin position="334"/>
        <end position="367"/>
    </location>
</feature>
<keyword evidence="5" id="KW-0812">Transmembrane</keyword>
<dbReference type="GO" id="GO:0001817">
    <property type="term" value="P:regulation of cytokine production"/>
    <property type="evidence" value="ECO:0007669"/>
    <property type="project" value="TreeGrafter"/>
</dbReference>
<dbReference type="GO" id="GO:0005102">
    <property type="term" value="F:signaling receptor binding"/>
    <property type="evidence" value="ECO:0007669"/>
    <property type="project" value="TreeGrafter"/>
</dbReference>
<dbReference type="Pfam" id="PF22705">
    <property type="entry name" value="C2-set_3"/>
    <property type="match status" value="1"/>
</dbReference>